<dbReference type="InterPro" id="IPR050678">
    <property type="entry name" value="DNA_Partitioning_ATPase"/>
</dbReference>
<dbReference type="OrthoDB" id="31168at2157"/>
<dbReference type="PANTHER" id="PTHR13696">
    <property type="entry name" value="P-LOOP CONTAINING NUCLEOSIDE TRIPHOSPHATE HYDROLASE"/>
    <property type="match status" value="1"/>
</dbReference>
<dbReference type="STRING" id="589924.Ferp_0868"/>
<dbReference type="Pfam" id="PF13614">
    <property type="entry name" value="AAA_31"/>
    <property type="match status" value="1"/>
</dbReference>
<feature type="domain" description="AAA" evidence="1">
    <location>
        <begin position="2"/>
        <end position="169"/>
    </location>
</feature>
<accession>D3RX23</accession>
<dbReference type="RefSeq" id="WP_012965379.1">
    <property type="nucleotide sequence ID" value="NC_013849.1"/>
</dbReference>
<sequence>MIIGLHSFKGGSGKTFVATNLGYKLSEKGRKVCVIELDMKAPSLHSFFETEKFVNELLTKKASARDYLNEVKENLSVIVASPSLQEIKRDLMRSDVESLKILKRLQEVLAELKSMNFDFIILDNPPGLSYMSVNSMLVSDIIFFVSRAEKDDLAGLNILYEVSKNVEKQKYVILNRITERTKNIRLSYPVAAKIPCSCEITDEPFFVETFKEHEVSRAFDELAEKILGLR</sequence>
<dbReference type="eggNOG" id="arCOG00589">
    <property type="taxonomic scope" value="Archaea"/>
</dbReference>
<dbReference type="Gene3D" id="3.40.50.300">
    <property type="entry name" value="P-loop containing nucleotide triphosphate hydrolases"/>
    <property type="match status" value="1"/>
</dbReference>
<dbReference type="EMBL" id="CP001899">
    <property type="protein sequence ID" value="ADC65036.1"/>
    <property type="molecule type" value="Genomic_DNA"/>
</dbReference>
<gene>
    <name evidence="2" type="ordered locus">Ferp_0868</name>
</gene>
<name>D3RX23_FERPA</name>
<dbReference type="Proteomes" id="UP000002613">
    <property type="component" value="Chromosome"/>
</dbReference>
<dbReference type="InterPro" id="IPR027417">
    <property type="entry name" value="P-loop_NTPase"/>
</dbReference>
<organism evidence="2 3">
    <name type="scientific">Ferroglobus placidus (strain DSM 10642 / AEDII12DO)</name>
    <dbReference type="NCBI Taxonomy" id="589924"/>
    <lineage>
        <taxon>Archaea</taxon>
        <taxon>Methanobacteriati</taxon>
        <taxon>Methanobacteriota</taxon>
        <taxon>Archaeoglobi</taxon>
        <taxon>Archaeoglobales</taxon>
        <taxon>Archaeoglobaceae</taxon>
        <taxon>Ferroglobus</taxon>
    </lineage>
</organism>
<evidence type="ECO:0000313" key="3">
    <source>
        <dbReference type="Proteomes" id="UP000002613"/>
    </source>
</evidence>
<dbReference type="SUPFAM" id="SSF52540">
    <property type="entry name" value="P-loop containing nucleoside triphosphate hydrolases"/>
    <property type="match status" value="1"/>
</dbReference>
<keyword evidence="3" id="KW-1185">Reference proteome</keyword>
<dbReference type="GeneID" id="8778375"/>
<dbReference type="PANTHER" id="PTHR13696:SF52">
    <property type="entry name" value="PARA FAMILY PROTEIN CT_582"/>
    <property type="match status" value="1"/>
</dbReference>
<proteinExistence type="predicted"/>
<dbReference type="HOGENOM" id="CLU_096711_0_0_2"/>
<dbReference type="KEGG" id="fpl:Ferp_0868"/>
<evidence type="ECO:0000259" key="1">
    <source>
        <dbReference type="Pfam" id="PF13614"/>
    </source>
</evidence>
<dbReference type="PaxDb" id="589924-Ferp_0868"/>
<dbReference type="CDD" id="cd02042">
    <property type="entry name" value="ParAB_family"/>
    <property type="match status" value="1"/>
</dbReference>
<protein>
    <submittedName>
        <fullName evidence="2">Cobyrinic acid ac-diamide synthase</fullName>
    </submittedName>
</protein>
<dbReference type="AlphaFoldDB" id="D3RX23"/>
<evidence type="ECO:0000313" key="2">
    <source>
        <dbReference type="EMBL" id="ADC65036.1"/>
    </source>
</evidence>
<dbReference type="InterPro" id="IPR025669">
    <property type="entry name" value="AAA_dom"/>
</dbReference>
<reference evidence="2 3" key="2">
    <citation type="journal article" date="2011" name="Stand. Genomic Sci.">
        <title>Complete genome sequence of Ferroglobus placidus AEDII12DO.</title>
        <authorList>
            <person name="Anderson I."/>
            <person name="Risso C."/>
            <person name="Holmes D."/>
            <person name="Lucas S."/>
            <person name="Copeland A."/>
            <person name="Lapidus A."/>
            <person name="Cheng J.F."/>
            <person name="Bruce D."/>
            <person name="Goodwin L."/>
            <person name="Pitluck S."/>
            <person name="Saunders E."/>
            <person name="Brettin T."/>
            <person name="Detter J.C."/>
            <person name="Han C."/>
            <person name="Tapia R."/>
            <person name="Larimer F."/>
            <person name="Land M."/>
            <person name="Hauser L."/>
            <person name="Woyke T."/>
            <person name="Lovley D."/>
            <person name="Kyrpides N."/>
            <person name="Ivanova N."/>
        </authorList>
    </citation>
    <scope>NUCLEOTIDE SEQUENCE [LARGE SCALE GENOMIC DNA]</scope>
    <source>
        <strain evidence="3">DSM 10642 / AEDII12DO</strain>
    </source>
</reference>
<reference evidence="3" key="1">
    <citation type="submission" date="2010-02" db="EMBL/GenBank/DDBJ databases">
        <title>Complete sequence of Ferroglobus placidus DSM 10642.</title>
        <authorList>
            <consortium name="US DOE Joint Genome Institute"/>
            <person name="Lucas S."/>
            <person name="Copeland A."/>
            <person name="Lapidus A."/>
            <person name="Cheng J.-F."/>
            <person name="Bruce D."/>
            <person name="Goodwin L."/>
            <person name="Pitluck S."/>
            <person name="Saunders E."/>
            <person name="Brettin T."/>
            <person name="Detter J.C."/>
            <person name="Han C."/>
            <person name="Tapia R."/>
            <person name="Larimer F."/>
            <person name="Land M."/>
            <person name="Hauser L."/>
            <person name="Kyrpides N."/>
            <person name="Ivanova N."/>
            <person name="Holmes D."/>
            <person name="Lovley D."/>
            <person name="Kyrpides N."/>
            <person name="Anderson I.J."/>
            <person name="Woyke T."/>
        </authorList>
    </citation>
    <scope>NUCLEOTIDE SEQUENCE [LARGE SCALE GENOMIC DNA]</scope>
    <source>
        <strain evidence="3">DSM 10642 / AEDII12DO</strain>
    </source>
</reference>